<gene>
    <name evidence="2" type="ORF">FHX73_12641</name>
</gene>
<organism evidence="2 3">
    <name type="scientific">Kitasatospora viridis</name>
    <dbReference type="NCBI Taxonomy" id="281105"/>
    <lineage>
        <taxon>Bacteria</taxon>
        <taxon>Bacillati</taxon>
        <taxon>Actinomycetota</taxon>
        <taxon>Actinomycetes</taxon>
        <taxon>Kitasatosporales</taxon>
        <taxon>Streptomycetaceae</taxon>
        <taxon>Kitasatospora</taxon>
    </lineage>
</organism>
<dbReference type="AlphaFoldDB" id="A0A561TWN2"/>
<dbReference type="InterPro" id="IPR016181">
    <property type="entry name" value="Acyl_CoA_acyltransferase"/>
</dbReference>
<dbReference type="InterPro" id="IPR000182">
    <property type="entry name" value="GNAT_dom"/>
</dbReference>
<accession>A0A561TWN2</accession>
<dbReference type="GO" id="GO:0016747">
    <property type="term" value="F:acyltransferase activity, transferring groups other than amino-acyl groups"/>
    <property type="evidence" value="ECO:0007669"/>
    <property type="project" value="InterPro"/>
</dbReference>
<sequence>MAFLQSRIGSVGPVLTAVRDDRVVGAVGPVETMPDPIGRARLLPQYFGVVPECRGLDLGRLLWRAAMHWGYANGADHQLLQTTAGGVSDRLCQAEGLTGLGFACTTTV</sequence>
<dbReference type="CDD" id="cd04301">
    <property type="entry name" value="NAT_SF"/>
    <property type="match status" value="1"/>
</dbReference>
<dbReference type="Proteomes" id="UP000317940">
    <property type="component" value="Unassembled WGS sequence"/>
</dbReference>
<reference evidence="2 3" key="1">
    <citation type="submission" date="2019-06" db="EMBL/GenBank/DDBJ databases">
        <title>Sequencing the genomes of 1000 actinobacteria strains.</title>
        <authorList>
            <person name="Klenk H.-P."/>
        </authorList>
    </citation>
    <scope>NUCLEOTIDE SEQUENCE [LARGE SCALE GENOMIC DNA]</scope>
    <source>
        <strain evidence="2 3">DSM 44826</strain>
    </source>
</reference>
<dbReference type="EMBL" id="VIWT01000002">
    <property type="protein sequence ID" value="TWF91526.1"/>
    <property type="molecule type" value="Genomic_DNA"/>
</dbReference>
<dbReference type="PROSITE" id="PS51186">
    <property type="entry name" value="GNAT"/>
    <property type="match status" value="1"/>
</dbReference>
<feature type="domain" description="N-acetyltransferase" evidence="1">
    <location>
        <begin position="1"/>
        <end position="108"/>
    </location>
</feature>
<comment type="caution">
    <text evidence="2">The sequence shown here is derived from an EMBL/GenBank/DDBJ whole genome shotgun (WGS) entry which is preliminary data.</text>
</comment>
<evidence type="ECO:0000313" key="3">
    <source>
        <dbReference type="Proteomes" id="UP000317940"/>
    </source>
</evidence>
<dbReference type="SUPFAM" id="SSF55729">
    <property type="entry name" value="Acyl-CoA N-acyltransferases (Nat)"/>
    <property type="match status" value="1"/>
</dbReference>
<evidence type="ECO:0000259" key="1">
    <source>
        <dbReference type="PROSITE" id="PS51186"/>
    </source>
</evidence>
<dbReference type="Gene3D" id="3.40.630.30">
    <property type="match status" value="1"/>
</dbReference>
<name>A0A561TWN2_9ACTN</name>
<protein>
    <recommendedName>
        <fullName evidence="1">N-acetyltransferase domain-containing protein</fullName>
    </recommendedName>
</protein>
<keyword evidence="3" id="KW-1185">Reference proteome</keyword>
<proteinExistence type="predicted"/>
<evidence type="ECO:0000313" key="2">
    <source>
        <dbReference type="EMBL" id="TWF91526.1"/>
    </source>
</evidence>